<name>A0A2S0HYV6_9FLAO</name>
<dbReference type="EMBL" id="CP027062">
    <property type="protein sequence ID" value="AVI51744.1"/>
    <property type="molecule type" value="Genomic_DNA"/>
</dbReference>
<dbReference type="SUPFAM" id="SSF54427">
    <property type="entry name" value="NTF2-like"/>
    <property type="match status" value="1"/>
</dbReference>
<keyword evidence="1" id="KW-0732">Signal</keyword>
<dbReference type="Pfam" id="PF14534">
    <property type="entry name" value="DUF4440"/>
    <property type="match status" value="1"/>
</dbReference>
<keyword evidence="4" id="KW-1185">Reference proteome</keyword>
<feature type="chain" id="PRO_5015601955" description="DUF4440 domain-containing protein" evidence="1">
    <location>
        <begin position="24"/>
        <end position="169"/>
    </location>
</feature>
<organism evidence="3 4">
    <name type="scientific">Pukyongia salina</name>
    <dbReference type="NCBI Taxonomy" id="2094025"/>
    <lineage>
        <taxon>Bacteria</taxon>
        <taxon>Pseudomonadati</taxon>
        <taxon>Bacteroidota</taxon>
        <taxon>Flavobacteriia</taxon>
        <taxon>Flavobacteriales</taxon>
        <taxon>Flavobacteriaceae</taxon>
        <taxon>Pukyongia</taxon>
    </lineage>
</organism>
<evidence type="ECO:0000313" key="4">
    <source>
        <dbReference type="Proteomes" id="UP000238442"/>
    </source>
</evidence>
<accession>A0A2S0HYV6</accession>
<evidence type="ECO:0000259" key="2">
    <source>
        <dbReference type="Pfam" id="PF14534"/>
    </source>
</evidence>
<proteinExistence type="predicted"/>
<dbReference type="OrthoDB" id="951068at2"/>
<reference evidence="3 4" key="1">
    <citation type="submission" date="2018-02" db="EMBL/GenBank/DDBJ databases">
        <title>Genomic analysis of the strain RR4-38 isolated from a seawater recirculating aquaculture system.</title>
        <authorList>
            <person name="Kim Y.-S."/>
            <person name="Jang Y.H."/>
            <person name="Kim K.-H."/>
        </authorList>
    </citation>
    <scope>NUCLEOTIDE SEQUENCE [LARGE SCALE GENOMIC DNA]</scope>
    <source>
        <strain evidence="3 4">RR4-38</strain>
    </source>
</reference>
<dbReference type="Gene3D" id="3.10.450.50">
    <property type="match status" value="1"/>
</dbReference>
<dbReference type="KEGG" id="aue:C5O00_11435"/>
<feature type="signal peptide" evidence="1">
    <location>
        <begin position="1"/>
        <end position="23"/>
    </location>
</feature>
<dbReference type="AlphaFoldDB" id="A0A2S0HYV6"/>
<gene>
    <name evidence="3" type="ORF">C5O00_11435</name>
</gene>
<dbReference type="InterPro" id="IPR027843">
    <property type="entry name" value="DUF4440"/>
</dbReference>
<evidence type="ECO:0000313" key="3">
    <source>
        <dbReference type="EMBL" id="AVI51744.1"/>
    </source>
</evidence>
<dbReference type="Proteomes" id="UP000238442">
    <property type="component" value="Chromosome"/>
</dbReference>
<dbReference type="InterPro" id="IPR032710">
    <property type="entry name" value="NTF2-like_dom_sf"/>
</dbReference>
<dbReference type="RefSeq" id="WP_105216984.1">
    <property type="nucleotide sequence ID" value="NZ_CP027062.1"/>
</dbReference>
<feature type="domain" description="DUF4440" evidence="2">
    <location>
        <begin position="34"/>
        <end position="141"/>
    </location>
</feature>
<evidence type="ECO:0000256" key="1">
    <source>
        <dbReference type="SAM" id="SignalP"/>
    </source>
</evidence>
<protein>
    <recommendedName>
        <fullName evidence="2">DUF4440 domain-containing protein</fullName>
    </recommendedName>
</protein>
<sequence length="169" mass="19099">MKIGILGCLLLCIAIQFPLFAQKAQEAEKEVNTQVWQAFKTAYEARDSEAFKAIHTDDILRVNDGGIKTAPEYFASIDSWRTSEGTSITIDFAFENRQYNANTGYETGYYRVIYTRENGESTNYYGQFHVVLKKVDGRWKIAQDFDTSTIGGKNVDGSFFEGATLLELN</sequence>